<evidence type="ECO:0000256" key="3">
    <source>
        <dbReference type="SAM" id="Coils"/>
    </source>
</evidence>
<keyword evidence="3" id="KW-0175">Coiled coil</keyword>
<sequence>MNFPLPHAPRRRAALGAACALTLTLTLTLAGCANLQTAYTPPPLAVPADWSSQRAAAPADAVAEPAQAAQWWTALGDAQLNQLIAQALQHSPDMALAAWNIRQAQLALGLAQDKARPGLGASASLGASRDFDAARSGQSHSLGLNLSYELDWWGKLASQRDAAQWRHSATQQDRRSTALVLVASVATLYWQLAHQNEQIASGARSLEHARRTQALVQAQYEAGGVSGLERQQAARSVAAQQAALAALQQARASTRHALAVLLGQPPTGDALVALLPDGEPQALPAGELPELPLQLPAQVLARRPDVQAAEARLRATLADGDALRASYYPSVSLTAGLGSSAQSLGQWLSSPVGTLGASLALPFLRQREMRLNSEVSRANYEAAAVGFQKTLLQALQEVEDALAARQQLQQQRHWLQQQRDAALQVESLSEVRYRNGAVALQAWLDAQEARRSAELALSANRQAQLNNLLTLYKALGGAPHEP</sequence>
<dbReference type="GO" id="GO:0015562">
    <property type="term" value="F:efflux transmembrane transporter activity"/>
    <property type="evidence" value="ECO:0007669"/>
    <property type="project" value="InterPro"/>
</dbReference>
<keyword evidence="2" id="KW-0732">Signal</keyword>
<reference evidence="4 5" key="1">
    <citation type="submission" date="2017-08" db="EMBL/GenBank/DDBJ databases">
        <title>WGS of Clinical strains of the CDC Group NO-1 linked to zoonotic infections in humans.</title>
        <authorList>
            <person name="Bernier A.-M."/>
            <person name="Bernard K."/>
        </authorList>
    </citation>
    <scope>NUCLEOTIDE SEQUENCE [LARGE SCALE GENOMIC DNA]</scope>
    <source>
        <strain evidence="4 5">NML79-0751</strain>
    </source>
</reference>
<keyword evidence="2" id="KW-1134">Transmembrane beta strand</keyword>
<accession>A0A2A2AVI8</accession>
<dbReference type="Proteomes" id="UP000218644">
    <property type="component" value="Unassembled WGS sequence"/>
</dbReference>
<dbReference type="SUPFAM" id="SSF56954">
    <property type="entry name" value="Outer membrane efflux proteins (OEP)"/>
    <property type="match status" value="1"/>
</dbReference>
<evidence type="ECO:0000256" key="1">
    <source>
        <dbReference type="ARBA" id="ARBA00007613"/>
    </source>
</evidence>
<evidence type="ECO:0000256" key="2">
    <source>
        <dbReference type="RuleBase" id="RU362097"/>
    </source>
</evidence>
<dbReference type="Gene3D" id="1.20.1600.10">
    <property type="entry name" value="Outer membrane efflux proteins (OEP)"/>
    <property type="match status" value="1"/>
</dbReference>
<evidence type="ECO:0000313" key="5">
    <source>
        <dbReference type="Proteomes" id="UP000218644"/>
    </source>
</evidence>
<dbReference type="PANTHER" id="PTHR30203:SF32">
    <property type="entry name" value="CATION EFFLUX SYSTEM PROTEIN CUSC"/>
    <property type="match status" value="1"/>
</dbReference>
<feature type="chain" id="PRO_5011824820" evidence="2">
    <location>
        <begin position="31"/>
        <end position="482"/>
    </location>
</feature>
<organism evidence="4 5">
    <name type="scientific">Vandammella animalimorsus</name>
    <dbReference type="NCBI Taxonomy" id="2029117"/>
    <lineage>
        <taxon>Bacteria</taxon>
        <taxon>Pseudomonadati</taxon>
        <taxon>Pseudomonadota</taxon>
        <taxon>Betaproteobacteria</taxon>
        <taxon>Burkholderiales</taxon>
        <taxon>Comamonadaceae</taxon>
        <taxon>Vandammella</taxon>
    </lineage>
</organism>
<dbReference type="InterPro" id="IPR010131">
    <property type="entry name" value="MdtP/NodT-like"/>
</dbReference>
<keyword evidence="2" id="KW-0472">Membrane</keyword>
<keyword evidence="2" id="KW-0812">Transmembrane</keyword>
<feature type="signal peptide" evidence="2">
    <location>
        <begin position="1"/>
        <end position="30"/>
    </location>
</feature>
<dbReference type="AlphaFoldDB" id="A0A2A2AVI8"/>
<dbReference type="NCBIfam" id="TIGR01845">
    <property type="entry name" value="outer_NodT"/>
    <property type="match status" value="1"/>
</dbReference>
<dbReference type="GO" id="GO:0005886">
    <property type="term" value="C:plasma membrane"/>
    <property type="evidence" value="ECO:0007669"/>
    <property type="project" value="UniProtKB-SubCell"/>
</dbReference>
<dbReference type="EMBL" id="NSJD01000001">
    <property type="protein sequence ID" value="PAT41748.1"/>
    <property type="molecule type" value="Genomic_DNA"/>
</dbReference>
<protein>
    <submittedName>
        <fullName evidence="4">RND transporter</fullName>
    </submittedName>
</protein>
<dbReference type="Pfam" id="PF02321">
    <property type="entry name" value="OEP"/>
    <property type="match status" value="2"/>
</dbReference>
<dbReference type="Gene3D" id="2.20.200.10">
    <property type="entry name" value="Outer membrane efflux proteins (OEP)"/>
    <property type="match status" value="1"/>
</dbReference>
<comment type="caution">
    <text evidence="4">The sequence shown here is derived from an EMBL/GenBank/DDBJ whole genome shotgun (WGS) entry which is preliminary data.</text>
</comment>
<name>A0A2A2AVI8_9BURK</name>
<proteinExistence type="inferred from homology"/>
<keyword evidence="2" id="KW-0564">Palmitate</keyword>
<dbReference type="PANTHER" id="PTHR30203">
    <property type="entry name" value="OUTER MEMBRANE CATION EFFLUX PROTEIN"/>
    <property type="match status" value="1"/>
</dbReference>
<evidence type="ECO:0000313" key="4">
    <source>
        <dbReference type="EMBL" id="PAT41748.1"/>
    </source>
</evidence>
<comment type="subcellular location">
    <subcellularLocation>
        <location evidence="2">Cell membrane</location>
        <topology evidence="2">Lipid-anchor</topology>
    </subcellularLocation>
</comment>
<keyword evidence="2" id="KW-0449">Lipoprotein</keyword>
<comment type="similarity">
    <text evidence="1 2">Belongs to the outer membrane factor (OMF) (TC 1.B.17) family.</text>
</comment>
<dbReference type="InterPro" id="IPR003423">
    <property type="entry name" value="OMP_efflux"/>
</dbReference>
<feature type="coiled-coil region" evidence="3">
    <location>
        <begin position="391"/>
        <end position="418"/>
    </location>
</feature>
<gene>
    <name evidence="4" type="ORF">CK623_01430</name>
</gene>